<feature type="chain" id="PRO_5017271143" description="Type II secretion system pilotin lipoprotein (PulS_OutS)" evidence="1">
    <location>
        <begin position="31"/>
        <end position="120"/>
    </location>
</feature>
<evidence type="ECO:0000313" key="3">
    <source>
        <dbReference type="Proteomes" id="UP000242642"/>
    </source>
</evidence>
<dbReference type="EMBL" id="FOHV01000004">
    <property type="protein sequence ID" value="SES87146.1"/>
    <property type="molecule type" value="Genomic_DNA"/>
</dbReference>
<evidence type="ECO:0008006" key="4">
    <source>
        <dbReference type="Google" id="ProtNLM"/>
    </source>
</evidence>
<sequence>MNVLRINLKIKSALSIFGLVISLLSTSAFAAMHENEELAEFNAALLFLRYHCSVPLTDEQTKKITFSYIYDRRIATDKIDLIAQQELNIDRYRDLTTMDIALETKCAGLKKTFSSVLNIS</sequence>
<dbReference type="AlphaFoldDB" id="A0A1I0A0F4"/>
<name>A0A1I0A0F4_9GAMM</name>
<accession>A0A1I0A0F4</accession>
<evidence type="ECO:0000313" key="2">
    <source>
        <dbReference type="EMBL" id="SES87146.1"/>
    </source>
</evidence>
<evidence type="ECO:0000256" key="1">
    <source>
        <dbReference type="SAM" id="SignalP"/>
    </source>
</evidence>
<gene>
    <name evidence="2" type="ORF">SAMN02583745_00776</name>
</gene>
<dbReference type="STRING" id="1123402.SAMN02583745_00776"/>
<proteinExistence type="predicted"/>
<dbReference type="Proteomes" id="UP000242642">
    <property type="component" value="Unassembled WGS sequence"/>
</dbReference>
<feature type="signal peptide" evidence="1">
    <location>
        <begin position="1"/>
        <end position="30"/>
    </location>
</feature>
<keyword evidence="1" id="KW-0732">Signal</keyword>
<dbReference type="RefSeq" id="WP_093317958.1">
    <property type="nucleotide sequence ID" value="NZ_FOHV01000004.1"/>
</dbReference>
<protein>
    <recommendedName>
        <fullName evidence="4">Type II secretion system pilotin lipoprotein (PulS_OutS)</fullName>
    </recommendedName>
</protein>
<keyword evidence="3" id="KW-1185">Reference proteome</keyword>
<reference evidence="3" key="1">
    <citation type="submission" date="2016-10" db="EMBL/GenBank/DDBJ databases">
        <authorList>
            <person name="Varghese N."/>
            <person name="Submissions S."/>
        </authorList>
    </citation>
    <scope>NUCLEOTIDE SEQUENCE [LARGE SCALE GENOMIC DNA]</scope>
    <source>
        <strain evidence="3">DSM 18579</strain>
    </source>
</reference>
<organism evidence="2 3">
    <name type="scientific">Thorsellia anophelis DSM 18579</name>
    <dbReference type="NCBI Taxonomy" id="1123402"/>
    <lineage>
        <taxon>Bacteria</taxon>
        <taxon>Pseudomonadati</taxon>
        <taxon>Pseudomonadota</taxon>
        <taxon>Gammaproteobacteria</taxon>
        <taxon>Enterobacterales</taxon>
        <taxon>Thorselliaceae</taxon>
        <taxon>Thorsellia</taxon>
    </lineage>
</organism>